<dbReference type="Proteomes" id="UP000663671">
    <property type="component" value="Chromosome 1"/>
</dbReference>
<dbReference type="EMBL" id="CP069114">
    <property type="protein sequence ID" value="QSS64183.1"/>
    <property type="molecule type" value="Genomic_DNA"/>
</dbReference>
<sequence length="271" mass="30458">MADVDPAKPPVEAPKVIQSGEQAPPNTASDTYYLIRYDCPIGPVQSVVAEWRVINKNSLLTGSRIGEYKYEGNNVARPRAPDFLANELKTCALGLLMIPFCATTETELQLNNNFTVEHCILLVAVYSKTFPTTEVKCLPDSAEFLKITINMASIFINIMEGDGLSYHGPWKSDIRELALKIQNELGMSHYFMNVYGPRMCPTEKNSLAIIEAFLHKTLVPVDRTDWKHVAHVYGNVCKEFRIEKEFTEAITASLQGTVLDEKRRAYLQPLL</sequence>
<dbReference type="VEuPathDB" id="FungiDB:I7I51_01248"/>
<evidence type="ECO:0000313" key="2">
    <source>
        <dbReference type="EMBL" id="QSS64183.1"/>
    </source>
</evidence>
<feature type="region of interest" description="Disordered" evidence="1">
    <location>
        <begin position="1"/>
        <end position="24"/>
    </location>
</feature>
<protein>
    <submittedName>
        <fullName evidence="2">Uncharacterized protein</fullName>
    </submittedName>
</protein>
<evidence type="ECO:0000256" key="1">
    <source>
        <dbReference type="SAM" id="MobiDB-lite"/>
    </source>
</evidence>
<organism evidence="2 3">
    <name type="scientific">Ajellomyces capsulatus</name>
    <name type="common">Darling's disease fungus</name>
    <name type="synonym">Histoplasma capsulatum</name>
    <dbReference type="NCBI Taxonomy" id="5037"/>
    <lineage>
        <taxon>Eukaryota</taxon>
        <taxon>Fungi</taxon>
        <taxon>Dikarya</taxon>
        <taxon>Ascomycota</taxon>
        <taxon>Pezizomycotina</taxon>
        <taxon>Eurotiomycetes</taxon>
        <taxon>Eurotiomycetidae</taxon>
        <taxon>Onygenales</taxon>
        <taxon>Ajellomycetaceae</taxon>
        <taxon>Histoplasma</taxon>
    </lineage>
</organism>
<evidence type="ECO:0000313" key="3">
    <source>
        <dbReference type="Proteomes" id="UP000663671"/>
    </source>
</evidence>
<reference evidence="2" key="1">
    <citation type="submission" date="2021-01" db="EMBL/GenBank/DDBJ databases">
        <title>Chromosome-level genome assembly of a human fungal pathogen reveals clustering of transcriptionally co-regulated genes.</title>
        <authorList>
            <person name="Voorhies M."/>
            <person name="Cohen S."/>
            <person name="Shea T.P."/>
            <person name="Petrus S."/>
            <person name="Munoz J.F."/>
            <person name="Poplawski S."/>
            <person name="Goldman W.E."/>
            <person name="Michael T."/>
            <person name="Cuomo C.A."/>
            <person name="Sil A."/>
            <person name="Beyhan S."/>
        </authorList>
    </citation>
    <scope>NUCLEOTIDE SEQUENCE</scope>
    <source>
        <strain evidence="2">WU24</strain>
    </source>
</reference>
<name>A0A8A1MHN8_AJECA</name>
<dbReference type="OrthoDB" id="4182488at2759"/>
<dbReference type="AlphaFoldDB" id="A0A8A1MHN8"/>
<gene>
    <name evidence="2" type="ORF">I7I51_01248</name>
</gene>
<proteinExistence type="predicted"/>
<accession>A0A8A1MHN8</accession>